<keyword evidence="9" id="KW-0325">Glycoprotein</keyword>
<dbReference type="Pfam" id="PF00041">
    <property type="entry name" value="fn3"/>
    <property type="match status" value="2"/>
</dbReference>
<dbReference type="InterPro" id="IPR007110">
    <property type="entry name" value="Ig-like_dom"/>
</dbReference>
<dbReference type="SMART" id="SM00060">
    <property type="entry name" value="FN3"/>
    <property type="match status" value="2"/>
</dbReference>
<dbReference type="FunFam" id="2.60.40.10:FF:000032">
    <property type="entry name" value="palladin isoform X1"/>
    <property type="match status" value="2"/>
</dbReference>
<reference evidence="16 17" key="1">
    <citation type="submission" date="2024-06" db="EMBL/GenBank/DDBJ databases">
        <authorList>
            <person name="Pan Q."/>
            <person name="Wen M."/>
            <person name="Jouanno E."/>
            <person name="Zahm M."/>
            <person name="Klopp C."/>
            <person name="Cabau C."/>
            <person name="Louis A."/>
            <person name="Berthelot C."/>
            <person name="Parey E."/>
            <person name="Roest Crollius H."/>
            <person name="Montfort J."/>
            <person name="Robinson-Rechavi M."/>
            <person name="Bouchez O."/>
            <person name="Lampietro C."/>
            <person name="Lopez Roques C."/>
            <person name="Donnadieu C."/>
            <person name="Postlethwait J."/>
            <person name="Bobe J."/>
            <person name="Verreycken H."/>
            <person name="Guiguen Y."/>
        </authorList>
    </citation>
    <scope>NUCLEOTIDE SEQUENCE [LARGE SCALE GENOMIC DNA]</scope>
    <source>
        <strain evidence="16">Up_M1</strain>
        <tissue evidence="16">Testis</tissue>
    </source>
</reference>
<dbReference type="InterPro" id="IPR036116">
    <property type="entry name" value="FN3_sf"/>
</dbReference>
<proteinExistence type="predicted"/>
<keyword evidence="7 12" id="KW-0472">Membrane</keyword>
<feature type="transmembrane region" description="Helical" evidence="12">
    <location>
        <begin position="594"/>
        <end position="616"/>
    </location>
</feature>
<dbReference type="InterPro" id="IPR003598">
    <property type="entry name" value="Ig_sub2"/>
</dbReference>
<evidence type="ECO:0000256" key="7">
    <source>
        <dbReference type="ARBA" id="ARBA00023136"/>
    </source>
</evidence>
<evidence type="ECO:0000256" key="12">
    <source>
        <dbReference type="SAM" id="Phobius"/>
    </source>
</evidence>
<feature type="domain" description="Ig-like" evidence="14">
    <location>
        <begin position="204"/>
        <end position="292"/>
    </location>
</feature>
<evidence type="ECO:0000256" key="3">
    <source>
        <dbReference type="ARBA" id="ARBA00022729"/>
    </source>
</evidence>
<keyword evidence="6 12" id="KW-1133">Transmembrane helix</keyword>
<dbReference type="GO" id="GO:0007155">
    <property type="term" value="P:cell adhesion"/>
    <property type="evidence" value="ECO:0007669"/>
    <property type="project" value="UniProtKB-KW"/>
</dbReference>
<keyword evidence="3 13" id="KW-0732">Signal</keyword>
<name>A0ABD0X1I5_UMBPY</name>
<feature type="domain" description="Fibronectin type-III" evidence="15">
    <location>
        <begin position="389"/>
        <end position="482"/>
    </location>
</feature>
<evidence type="ECO:0000256" key="10">
    <source>
        <dbReference type="ARBA" id="ARBA00023319"/>
    </source>
</evidence>
<dbReference type="SMART" id="SM00409">
    <property type="entry name" value="IG"/>
    <property type="match status" value="4"/>
</dbReference>
<dbReference type="AlphaFoldDB" id="A0ABD0X1I5"/>
<dbReference type="InterPro" id="IPR013098">
    <property type="entry name" value="Ig_I-set"/>
</dbReference>
<comment type="caution">
    <text evidence="16">The sequence shown here is derived from an EMBL/GenBank/DDBJ whole genome shotgun (WGS) entry which is preliminary data.</text>
</comment>
<organism evidence="16 17">
    <name type="scientific">Umbra pygmaea</name>
    <name type="common">Eastern mudminnow</name>
    <dbReference type="NCBI Taxonomy" id="75934"/>
    <lineage>
        <taxon>Eukaryota</taxon>
        <taxon>Metazoa</taxon>
        <taxon>Chordata</taxon>
        <taxon>Craniata</taxon>
        <taxon>Vertebrata</taxon>
        <taxon>Euteleostomi</taxon>
        <taxon>Actinopterygii</taxon>
        <taxon>Neopterygii</taxon>
        <taxon>Teleostei</taxon>
        <taxon>Protacanthopterygii</taxon>
        <taxon>Esociformes</taxon>
        <taxon>Umbridae</taxon>
        <taxon>Umbra</taxon>
    </lineage>
</organism>
<dbReference type="InterPro" id="IPR003599">
    <property type="entry name" value="Ig_sub"/>
</dbReference>
<feature type="region of interest" description="Disordered" evidence="11">
    <location>
        <begin position="668"/>
        <end position="704"/>
    </location>
</feature>
<dbReference type="SMART" id="SM00408">
    <property type="entry name" value="IGc2"/>
    <property type="match status" value="4"/>
</dbReference>
<dbReference type="PRINTS" id="PR01838">
    <property type="entry name" value="NCAMFAMILY"/>
</dbReference>
<keyword evidence="8" id="KW-1015">Disulfide bond</keyword>
<dbReference type="GO" id="GO:0005886">
    <property type="term" value="C:plasma membrane"/>
    <property type="evidence" value="ECO:0007669"/>
    <property type="project" value="UniProtKB-ARBA"/>
</dbReference>
<evidence type="ECO:0000256" key="9">
    <source>
        <dbReference type="ARBA" id="ARBA00023180"/>
    </source>
</evidence>
<dbReference type="SMART" id="SM00406">
    <property type="entry name" value="IGv"/>
    <property type="match status" value="2"/>
</dbReference>
<accession>A0ABD0X1I5</accession>
<dbReference type="PROSITE" id="PS50853">
    <property type="entry name" value="FN3"/>
    <property type="match status" value="2"/>
</dbReference>
<dbReference type="Pfam" id="PF13927">
    <property type="entry name" value="Ig_3"/>
    <property type="match status" value="2"/>
</dbReference>
<evidence type="ECO:0000256" key="8">
    <source>
        <dbReference type="ARBA" id="ARBA00023157"/>
    </source>
</evidence>
<dbReference type="InterPro" id="IPR009138">
    <property type="entry name" value="Neural_cell_adh"/>
</dbReference>
<keyword evidence="17" id="KW-1185">Reference proteome</keyword>
<keyword evidence="4" id="KW-0677">Repeat</keyword>
<keyword evidence="10" id="KW-0393">Immunoglobulin domain</keyword>
<feature type="domain" description="Ig-like" evidence="14">
    <location>
        <begin position="22"/>
        <end position="89"/>
    </location>
</feature>
<evidence type="ECO:0000259" key="15">
    <source>
        <dbReference type="PROSITE" id="PS50853"/>
    </source>
</evidence>
<feature type="chain" id="PRO_5044842491" evidence="13">
    <location>
        <begin position="23"/>
        <end position="704"/>
    </location>
</feature>
<feature type="compositionally biased region" description="Polar residues" evidence="11">
    <location>
        <begin position="668"/>
        <end position="679"/>
    </location>
</feature>
<gene>
    <name evidence="16" type="ORF">UPYG_G00151370</name>
</gene>
<evidence type="ECO:0000259" key="14">
    <source>
        <dbReference type="PROSITE" id="PS50835"/>
    </source>
</evidence>
<dbReference type="EMBL" id="JAGEUA010000004">
    <property type="protein sequence ID" value="KAL0984979.1"/>
    <property type="molecule type" value="Genomic_DNA"/>
</dbReference>
<evidence type="ECO:0000256" key="13">
    <source>
        <dbReference type="SAM" id="SignalP"/>
    </source>
</evidence>
<dbReference type="InterPro" id="IPR003961">
    <property type="entry name" value="FN3_dom"/>
</dbReference>
<feature type="signal peptide" evidence="13">
    <location>
        <begin position="1"/>
        <end position="22"/>
    </location>
</feature>
<dbReference type="Gene3D" id="2.60.40.10">
    <property type="entry name" value="Immunoglobulins"/>
    <property type="match status" value="6"/>
</dbReference>
<evidence type="ECO:0000256" key="5">
    <source>
        <dbReference type="ARBA" id="ARBA00022889"/>
    </source>
</evidence>
<evidence type="ECO:0000256" key="2">
    <source>
        <dbReference type="ARBA" id="ARBA00022692"/>
    </source>
</evidence>
<dbReference type="InterPro" id="IPR013783">
    <property type="entry name" value="Ig-like_fold"/>
</dbReference>
<dbReference type="SUPFAM" id="SSF48726">
    <property type="entry name" value="Immunoglobulin"/>
    <property type="match status" value="4"/>
</dbReference>
<feature type="domain" description="Ig-like" evidence="14">
    <location>
        <begin position="295"/>
        <end position="386"/>
    </location>
</feature>
<evidence type="ECO:0000313" key="17">
    <source>
        <dbReference type="Proteomes" id="UP001557470"/>
    </source>
</evidence>
<dbReference type="CDD" id="cd00063">
    <property type="entry name" value="FN3"/>
    <property type="match status" value="2"/>
</dbReference>
<feature type="domain" description="Fibronectin type-III" evidence="15">
    <location>
        <begin position="484"/>
        <end position="581"/>
    </location>
</feature>
<dbReference type="PANTHER" id="PTHR44170">
    <property type="entry name" value="PROTEIN SIDEKICK"/>
    <property type="match status" value="1"/>
</dbReference>
<dbReference type="Proteomes" id="UP001557470">
    <property type="component" value="Unassembled WGS sequence"/>
</dbReference>
<evidence type="ECO:0000256" key="1">
    <source>
        <dbReference type="ARBA" id="ARBA00004167"/>
    </source>
</evidence>
<dbReference type="PROSITE" id="PS50835">
    <property type="entry name" value="IG_LIKE"/>
    <property type="match status" value="4"/>
</dbReference>
<dbReference type="PANTHER" id="PTHR44170:SF6">
    <property type="entry name" value="CONTACTIN"/>
    <property type="match status" value="1"/>
</dbReference>
<evidence type="ECO:0000256" key="11">
    <source>
        <dbReference type="SAM" id="MobiDB-lite"/>
    </source>
</evidence>
<evidence type="ECO:0000256" key="4">
    <source>
        <dbReference type="ARBA" id="ARBA00022737"/>
    </source>
</evidence>
<dbReference type="SUPFAM" id="SSF49265">
    <property type="entry name" value="Fibronectin type III"/>
    <property type="match status" value="1"/>
</dbReference>
<feature type="domain" description="Ig-like" evidence="14">
    <location>
        <begin position="124"/>
        <end position="197"/>
    </location>
</feature>
<sequence>MADLMLILRMYTLVLMLGYSEAKMEIISSKVDVLEGEEHMLLCKAGGEGEITWQKDGEDVEDNVEKVDETTSKLTIRNARISDAGRYVCVCVFDTGHRDDTSYTIYVYTDLSFKDTPTYHEFLEGQDAVIPCKVTGLPAVEVNWKRSNQMVQLVAGHIGKLTDGSLQIKNISREDKGSYTCEGRIRNRPIFKELIISIVVNVSPKVRVLEEVKKVKAGPETNVSLVCLVEGVPKPNITWTIPGTSDESRYKYNSDKSELTILSVVRQDYGEYTCWAKNKLGESIAMIMLDVSEHPQALVNQTEMKVELGQGVSVSCTISGHPMPTLYWARKTRNDQPETVVDGEGRVRVEDGYVLVIDSLEPSDGGLYTCLAISAAGNASTDFSLQTWPGKAYNVTAAPGQTSVHFTIGETPVDGGSIITHYLLQWKTGREKEWQQRLVQFTDPLVITHLIPYTSYSVRLAAQNNQGPGAFSDVLTVRTQGIREPDKPVLGLSEVKIDGNTFSIPLKQLDDGGSPLIQYIVQYKNELEEDWRVKKLPSNSTAINLHDLQYNSEYHMEVMAVNVNGSSSPVEFIFKVQQPVPIARLPKSVLGKGAVAGIVMLIFMVLVIAVDVTCCYTNRCGMLMFLAVRLCGEKVPGMKTVEDGDGTSNRDMKLNGIGIQRDSISKLQTQNGEKNSMQAEVTCDKAPLTKFEKTPPNRDPATEA</sequence>
<evidence type="ECO:0000313" key="16">
    <source>
        <dbReference type="EMBL" id="KAL0984979.1"/>
    </source>
</evidence>
<keyword evidence="2 12" id="KW-0812">Transmembrane</keyword>
<protein>
    <submittedName>
        <fullName evidence="16">Uncharacterized protein</fullName>
    </submittedName>
</protein>
<dbReference type="InterPro" id="IPR013106">
    <property type="entry name" value="Ig_V-set"/>
</dbReference>
<dbReference type="InterPro" id="IPR036179">
    <property type="entry name" value="Ig-like_dom_sf"/>
</dbReference>
<dbReference type="Pfam" id="PF07679">
    <property type="entry name" value="I-set"/>
    <property type="match status" value="2"/>
</dbReference>
<keyword evidence="5" id="KW-0130">Cell adhesion</keyword>
<comment type="subcellular location">
    <subcellularLocation>
        <location evidence="1">Membrane</location>
        <topology evidence="1">Single-pass membrane protein</topology>
    </subcellularLocation>
</comment>
<evidence type="ECO:0000256" key="6">
    <source>
        <dbReference type="ARBA" id="ARBA00022989"/>
    </source>
</evidence>